<dbReference type="Gene3D" id="3.10.20.90">
    <property type="entry name" value="Phosphatidylinositol 3-kinase Catalytic Subunit, Chain A, domain 1"/>
    <property type="match status" value="1"/>
</dbReference>
<evidence type="ECO:0000313" key="3">
    <source>
        <dbReference type="EMBL" id="TQD91919.1"/>
    </source>
</evidence>
<accession>A0A540M052</accession>
<feature type="region of interest" description="Disordered" evidence="1">
    <location>
        <begin position="21"/>
        <end position="48"/>
    </location>
</feature>
<proteinExistence type="predicted"/>
<dbReference type="SUPFAM" id="SSF54236">
    <property type="entry name" value="Ubiquitin-like"/>
    <property type="match status" value="1"/>
</dbReference>
<dbReference type="InterPro" id="IPR029071">
    <property type="entry name" value="Ubiquitin-like_domsf"/>
</dbReference>
<reference evidence="3 4" key="1">
    <citation type="journal article" date="2019" name="G3 (Bethesda)">
        <title>Sequencing of a Wild Apple (Malus baccata) Genome Unravels the Differences Between Cultivated and Wild Apple Species Regarding Disease Resistance and Cold Tolerance.</title>
        <authorList>
            <person name="Chen X."/>
        </authorList>
    </citation>
    <scope>NUCLEOTIDE SEQUENCE [LARGE SCALE GENOMIC DNA]</scope>
    <source>
        <strain evidence="4">cv. Shandingzi</strain>
        <tissue evidence="3">Leaves</tissue>
    </source>
</reference>
<dbReference type="EMBL" id="VIEB01000405">
    <property type="protein sequence ID" value="TQD91919.1"/>
    <property type="molecule type" value="Genomic_DNA"/>
</dbReference>
<name>A0A540M052_MALBA</name>
<organism evidence="3 4">
    <name type="scientific">Malus baccata</name>
    <name type="common">Siberian crab apple</name>
    <name type="synonym">Pyrus baccata</name>
    <dbReference type="NCBI Taxonomy" id="106549"/>
    <lineage>
        <taxon>Eukaryota</taxon>
        <taxon>Viridiplantae</taxon>
        <taxon>Streptophyta</taxon>
        <taxon>Embryophyta</taxon>
        <taxon>Tracheophyta</taxon>
        <taxon>Spermatophyta</taxon>
        <taxon>Magnoliopsida</taxon>
        <taxon>eudicotyledons</taxon>
        <taxon>Gunneridae</taxon>
        <taxon>Pentapetalae</taxon>
        <taxon>rosids</taxon>
        <taxon>fabids</taxon>
        <taxon>Rosales</taxon>
        <taxon>Rosaceae</taxon>
        <taxon>Amygdaloideae</taxon>
        <taxon>Maleae</taxon>
        <taxon>Malus</taxon>
    </lineage>
</organism>
<feature type="domain" description="Ubiquitin-like" evidence="2">
    <location>
        <begin position="43"/>
        <end position="75"/>
    </location>
</feature>
<comment type="caution">
    <text evidence="3">The sequence shown here is derived from an EMBL/GenBank/DDBJ whole genome shotgun (WGS) entry which is preliminary data.</text>
</comment>
<evidence type="ECO:0000256" key="1">
    <source>
        <dbReference type="SAM" id="MobiDB-lite"/>
    </source>
</evidence>
<keyword evidence="4" id="KW-1185">Reference proteome</keyword>
<dbReference type="PROSITE" id="PS50053">
    <property type="entry name" value="UBIQUITIN_2"/>
    <property type="match status" value="1"/>
</dbReference>
<evidence type="ECO:0000313" key="4">
    <source>
        <dbReference type="Proteomes" id="UP000315295"/>
    </source>
</evidence>
<sequence>MNPPASKKFLKNSNFVSQISEATPPQKYPGQGGHSAEPTAPDLFTSKQLEDGRTLANYNIQKESILQQVLRLHGDIIKPSLMALARKYNQELEFL</sequence>
<gene>
    <name evidence="3" type="ORF">C1H46_022435</name>
</gene>
<dbReference type="AlphaFoldDB" id="A0A540M052"/>
<protein>
    <recommendedName>
        <fullName evidence="2">Ubiquitin-like domain-containing protein</fullName>
    </recommendedName>
</protein>
<dbReference type="InterPro" id="IPR000626">
    <property type="entry name" value="Ubiquitin-like_dom"/>
</dbReference>
<dbReference type="Proteomes" id="UP000315295">
    <property type="component" value="Unassembled WGS sequence"/>
</dbReference>
<evidence type="ECO:0000259" key="2">
    <source>
        <dbReference type="PROSITE" id="PS50053"/>
    </source>
</evidence>
<dbReference type="STRING" id="106549.A0A540M052"/>